<comment type="caution">
    <text evidence="1">The sequence shown here is derived from an EMBL/GenBank/DDBJ whole genome shotgun (WGS) entry which is preliminary data.</text>
</comment>
<evidence type="ECO:0008006" key="2">
    <source>
        <dbReference type="Google" id="ProtNLM"/>
    </source>
</evidence>
<organism evidence="1">
    <name type="scientific">bioreactor metagenome</name>
    <dbReference type="NCBI Taxonomy" id="1076179"/>
    <lineage>
        <taxon>unclassified sequences</taxon>
        <taxon>metagenomes</taxon>
        <taxon>ecological metagenomes</taxon>
    </lineage>
</organism>
<dbReference type="AlphaFoldDB" id="A0A644WKF4"/>
<accession>A0A644WKF4</accession>
<name>A0A644WKF4_9ZZZZ</name>
<proteinExistence type="predicted"/>
<dbReference type="Pfam" id="PF04343">
    <property type="entry name" value="DUF488"/>
    <property type="match status" value="1"/>
</dbReference>
<sequence length="294" mass="34105">MFYRRKVILGLIELLGGEVEKLRLQKLLFLYSMKKQKPEYDFVPYKFGCYSYSAKADINTMVNKGYLSETENNYGKSDTANYFQKLKIEDAKILQNVVSDYGQMSSSALIKHTYLNFPFYAIRSTIAKDVLPGRLYDRVEKAIPKDGETTLFTIGYEGISLEMYLQKLVKNNVKLLVDVRKNPLSMKFGFSKTLLKRFCNSLEIEYIHIPEVGINSEKRQELETQADYDRLFADYRNTTLSETTDSQKKILDLINEYKRIALTCFEAEPCQCHRSHLAEAIAKSPDFNYSLKHL</sequence>
<protein>
    <recommendedName>
        <fullName evidence="2">DUF488 domain-containing protein</fullName>
    </recommendedName>
</protein>
<reference evidence="1" key="1">
    <citation type="submission" date="2019-08" db="EMBL/GenBank/DDBJ databases">
        <authorList>
            <person name="Kucharzyk K."/>
            <person name="Murdoch R.W."/>
            <person name="Higgins S."/>
            <person name="Loffler F."/>
        </authorList>
    </citation>
    <scope>NUCLEOTIDE SEQUENCE</scope>
</reference>
<dbReference type="InterPro" id="IPR007438">
    <property type="entry name" value="DUF488"/>
</dbReference>
<dbReference type="PANTHER" id="PTHR39337:SF1">
    <property type="entry name" value="BLR5642 PROTEIN"/>
    <property type="match status" value="1"/>
</dbReference>
<gene>
    <name evidence="1" type="ORF">SDC9_48959</name>
</gene>
<dbReference type="PANTHER" id="PTHR39337">
    <property type="entry name" value="BLR5642 PROTEIN"/>
    <property type="match status" value="1"/>
</dbReference>
<dbReference type="EMBL" id="VSSQ01000890">
    <property type="protein sequence ID" value="MPM02704.1"/>
    <property type="molecule type" value="Genomic_DNA"/>
</dbReference>
<evidence type="ECO:0000313" key="1">
    <source>
        <dbReference type="EMBL" id="MPM02704.1"/>
    </source>
</evidence>